<dbReference type="SUPFAM" id="SSF52743">
    <property type="entry name" value="Subtilisin-like"/>
    <property type="match status" value="1"/>
</dbReference>
<gene>
    <name evidence="2" type="ordered locus">NEQ291</name>
</gene>
<keyword evidence="3" id="KW-1185">Reference proteome</keyword>
<keyword evidence="1" id="KW-0472">Membrane</keyword>
<name>Q74NH4_NANEQ</name>
<dbReference type="KEGG" id="neq:NEQ291"/>
<dbReference type="HOGENOM" id="CLU_254966_0_0_2"/>
<dbReference type="STRING" id="228908.NEQ291"/>
<protein>
    <submittedName>
        <fullName evidence="2">NEQ291</fullName>
    </submittedName>
</protein>
<organism evidence="2 3">
    <name type="scientific">Nanoarchaeum equitans (strain Kin4-M)</name>
    <dbReference type="NCBI Taxonomy" id="228908"/>
    <lineage>
        <taxon>Archaea</taxon>
        <taxon>Nanobdellota</taxon>
        <taxon>Candidatus Nanoarchaeia</taxon>
        <taxon>Nanoarchaeales</taxon>
        <taxon>Nanoarchaeaceae</taxon>
        <taxon>Nanoarchaeum</taxon>
    </lineage>
</organism>
<reference evidence="2 3" key="1">
    <citation type="journal article" date="2003" name="Proc. Natl. Acad. Sci. U.S.A.">
        <title>The genome of Nanoarchaeum equitans: insights into early archaeal evolution and derived parasitism.</title>
        <authorList>
            <person name="Waters E."/>
            <person name="Hohn M.J."/>
            <person name="Ahel I."/>
            <person name="Graham D.E."/>
            <person name="Adams M.D."/>
            <person name="Barnstead M."/>
            <person name="Beeson K.Y."/>
            <person name="Bibbs L."/>
            <person name="Bolanos R."/>
            <person name="Keller M."/>
            <person name="Kretz K."/>
            <person name="Lin X."/>
            <person name="Mathur E."/>
            <person name="Ni J."/>
            <person name="Podar M."/>
            <person name="Richardson T."/>
            <person name="Sutton G.G."/>
            <person name="Simon M."/>
            <person name="Soll D."/>
            <person name="Stetter K.O."/>
            <person name="Short J.M."/>
            <person name="Noordewier M."/>
        </authorList>
    </citation>
    <scope>NUCLEOTIDE SEQUENCE [LARGE SCALE GENOMIC DNA]</scope>
    <source>
        <strain evidence="2 3">Kin4-M</strain>
    </source>
</reference>
<dbReference type="BioCyc" id="NEQU228908:GJB6-311-MONOMER"/>
<evidence type="ECO:0000313" key="2">
    <source>
        <dbReference type="EMBL" id="AAR39139.1"/>
    </source>
</evidence>
<keyword evidence="1" id="KW-0812">Transmembrane</keyword>
<sequence>MIPPLDSIIINVPKDANGQNIKIALITTGFNHSLYEKLKSQYNLNDENIRLFYCLGSDKVDINNWGTYSAAIIKSIAPNVSLDIYDCDYSNKMLDVTKLNLSKYDLVVVTLNYNTPFDDCSDKICKFLSKFPTIASAGFAIHGTPGKGYSNIKINVDTAKYGTDVALYNATIQIVSAKDVSVLFPTNCCYSIESPKEKAITCRIQSMYIDEPCYYDGKKKTINLTINTNYAWKLKIIEHQSPTYSDVLYLDNEDYNYTLQSPCFAKICVVGLDGYKVLTAQGPTLLGQNPTLSAQSKFDFGFYPGYAAAVTAGAIALLMQYFNLTLDEINIDWIVNPKKPAYLYGKGILYLDFNKLLKPKIDVSIEKCYQSNCKIKVESDIPLKVCVEDDCKFVNKSYEFNLQFPFYGNTTIDVKAYIGNKLVYKYSKEVYVEKDPLNIKAVYVDPDNIRKGEKTNIFIIGQGKNIDIYIDGIYYRTIDLNGSYSIEYTPTKTPIEIKIRKDNFEKTFSIPIIFVNKPKDLNGSLYLAIPYGDCNQFMFNQTFYCDGDNLYKLIPIDSQLLSYVNDTIKVFVYKGINEYGIKELQIQSNNYTTILPFGEYKDGKLCVENYCFRFNYLPQKVITKIENNTLQIITNQPYPIEIKINNETYIVKGNSTIKFTPRIGLNLIEIKYKDGHKVIPYYYYEKPRIEYKFDGHYLYLKASHKDTIFVIVNNKKLKVNVSKEWSKIDVSPYLIKGLNIIHILGYYKHTILYDGKQIRYFDYYQYDVPAIELKLNGKIKGKIKVIPTYLVNFNYTIKGNKVTIKSDPFFAKVYHNGKLIYVGIIENNTFPIPVKIENGDVLITIPGKIEYKNISIKYGVFYNKSLLGEKLLENYLNGLGIYNKLYYEKPYLYKVKWLCYGETNNIACNINPLQYKKFDPIPKKDQVPFGNYSIKLIRKVNLIVTACKSVCTSIKREINLDIPTMYSFNLDKGWYMGKPNIRIDDNLYIDTNNDFKPDITLREGESRIINNKIFYFNKTLYIGIKTKPGFYIVNDSIVVGEYKFVIPTFFTAIYNKGYIKKYFTKRDIIYLDRPIYIKPQSWTLDIKKANNTIIGNTDNYITVYNKDIYFKIKGQFKLHLDGFSYIEEANSKIFPFYIIGNKLYLSKGRYEVYANNQYVGEFNINYPIPIGNTSNVYKIIDLDSDAILYFYNNSYIFLPKDVFIAFDLENNISIPMLAKCDNNYIPIYIKPQKLNCSKLDTPLFTWDKTLKSKIKPIFNTRFAYIFYAANKKPYIEVEGVKIYINNGLTIEGGIIVNDNKTYIGKAQIKEGHVMVIKNNKLVFETFLPYTRIQKTEIEQSKNEKPKAKPIKKTKREFNSFAIIIIGTALFLILIAWLRRKKKQQYPYKEI</sequence>
<evidence type="ECO:0000256" key="1">
    <source>
        <dbReference type="SAM" id="Phobius"/>
    </source>
</evidence>
<dbReference type="Proteomes" id="UP000000578">
    <property type="component" value="Chromosome"/>
</dbReference>
<feature type="transmembrane region" description="Helical" evidence="1">
    <location>
        <begin position="1357"/>
        <end position="1377"/>
    </location>
</feature>
<dbReference type="GO" id="GO:0006508">
    <property type="term" value="P:proteolysis"/>
    <property type="evidence" value="ECO:0007669"/>
    <property type="project" value="InterPro"/>
</dbReference>
<dbReference type="GO" id="GO:0004252">
    <property type="term" value="F:serine-type endopeptidase activity"/>
    <property type="evidence" value="ECO:0007669"/>
    <property type="project" value="InterPro"/>
</dbReference>
<dbReference type="EnsemblBacteria" id="AAR39139">
    <property type="protein sequence ID" value="AAR39139"/>
    <property type="gene ID" value="NEQ291"/>
</dbReference>
<dbReference type="EMBL" id="AE017199">
    <property type="protein sequence ID" value="AAR39139.1"/>
    <property type="molecule type" value="Genomic_DNA"/>
</dbReference>
<proteinExistence type="predicted"/>
<evidence type="ECO:0000313" key="3">
    <source>
        <dbReference type="Proteomes" id="UP000000578"/>
    </source>
</evidence>
<accession>Q74NH4</accession>
<keyword evidence="1" id="KW-1133">Transmembrane helix</keyword>
<dbReference type="InterPro" id="IPR036852">
    <property type="entry name" value="Peptidase_S8/S53_dom_sf"/>
</dbReference>